<comment type="caution">
    <text evidence="3">The sequence shown here is derived from an EMBL/GenBank/DDBJ whole genome shotgun (WGS) entry which is preliminary data.</text>
</comment>
<keyword evidence="2" id="KW-1133">Transmembrane helix</keyword>
<dbReference type="EMBL" id="BMOQ01000005">
    <property type="protein sequence ID" value="GGN18170.1"/>
    <property type="molecule type" value="Genomic_DNA"/>
</dbReference>
<reference evidence="3 4" key="1">
    <citation type="journal article" date="2019" name="Int. J. Syst. Evol. Microbiol.">
        <title>The Global Catalogue of Microorganisms (GCM) 10K type strain sequencing project: providing services to taxonomists for standard genome sequencing and annotation.</title>
        <authorList>
            <consortium name="The Broad Institute Genomics Platform"/>
            <consortium name="The Broad Institute Genome Sequencing Center for Infectious Disease"/>
            <person name="Wu L."/>
            <person name="Ma J."/>
        </authorList>
    </citation>
    <scope>NUCLEOTIDE SEQUENCE [LARGE SCALE GENOMIC DNA]</scope>
    <source>
        <strain evidence="3 4">JCM 16331</strain>
    </source>
</reference>
<dbReference type="Proteomes" id="UP000608850">
    <property type="component" value="Unassembled WGS sequence"/>
</dbReference>
<evidence type="ECO:0000256" key="1">
    <source>
        <dbReference type="SAM" id="MobiDB-lite"/>
    </source>
</evidence>
<keyword evidence="2" id="KW-0812">Transmembrane</keyword>
<dbReference type="AlphaFoldDB" id="A0A830GB36"/>
<keyword evidence="4" id="KW-1185">Reference proteome</keyword>
<sequence>MARWTRPPVDVEGGAGDDVTDSSAARTGAVITLLSLRSDMHVFRATWKLLRTGFALAGVLAVAFVVLSYGWNGEPPTLSLE</sequence>
<proteinExistence type="predicted"/>
<organism evidence="3 4">
    <name type="scientific">Halarchaeum nitratireducens</name>
    <dbReference type="NCBI Taxonomy" id="489913"/>
    <lineage>
        <taxon>Archaea</taxon>
        <taxon>Methanobacteriati</taxon>
        <taxon>Methanobacteriota</taxon>
        <taxon>Stenosarchaea group</taxon>
        <taxon>Halobacteria</taxon>
        <taxon>Halobacteriales</taxon>
        <taxon>Halobacteriaceae</taxon>
    </lineage>
</organism>
<evidence type="ECO:0000313" key="4">
    <source>
        <dbReference type="Proteomes" id="UP000608850"/>
    </source>
</evidence>
<name>A0A830GB36_9EURY</name>
<gene>
    <name evidence="3" type="ORF">GCM10009021_18880</name>
</gene>
<protein>
    <submittedName>
        <fullName evidence="3">Uncharacterized protein</fullName>
    </submittedName>
</protein>
<keyword evidence="2" id="KW-0472">Membrane</keyword>
<feature type="region of interest" description="Disordered" evidence="1">
    <location>
        <begin position="1"/>
        <end position="22"/>
    </location>
</feature>
<evidence type="ECO:0000256" key="2">
    <source>
        <dbReference type="SAM" id="Phobius"/>
    </source>
</evidence>
<feature type="transmembrane region" description="Helical" evidence="2">
    <location>
        <begin position="49"/>
        <end position="71"/>
    </location>
</feature>
<accession>A0A830GB36</accession>
<evidence type="ECO:0000313" key="3">
    <source>
        <dbReference type="EMBL" id="GGN18170.1"/>
    </source>
</evidence>